<proteinExistence type="predicted"/>
<sequence length="283" mass="33295">MDKLKTGIFQYDGESNELKLYWNVQSIPKPSDLKLQTEILTNTPIKLIPQLRLSLDQMRLIKVLTSEYGAILGYEQPEMQEILRDEFCELYEFEWFSTSPYKTEACTLEVATKFIDFIINHAIIVNNIYLYVIDKKEKRAIPCREYVSDFYSYVVACYLNKKCVVCGQRHEYEQGYIVDFDHADKVGTLGARKYDDGLQLRGWTLCRKHHQQREATPLLDFMEYWHIAPIKLSPTLVAIGQKLYPEQFKAFDIEKHRPHVRLEVQEFVQKNKGKLFRQGIAYA</sequence>
<dbReference type="HOGENOM" id="CLU_085718_1_0_0"/>
<gene>
    <name evidence="1" type="ordered locus">Sterm_0839</name>
</gene>
<name>D1AR23_SEBTE</name>
<protein>
    <submittedName>
        <fullName evidence="1">Uncharacterized protein</fullName>
    </submittedName>
</protein>
<dbReference type="STRING" id="526218.Sterm_0839"/>
<evidence type="ECO:0000313" key="2">
    <source>
        <dbReference type="Proteomes" id="UP000000845"/>
    </source>
</evidence>
<dbReference type="Proteomes" id="UP000000845">
    <property type="component" value="Chromosome"/>
</dbReference>
<dbReference type="AlphaFoldDB" id="D1AR23"/>
<keyword evidence="2" id="KW-1185">Reference proteome</keyword>
<dbReference type="Pfam" id="PF16784">
    <property type="entry name" value="HNHc_6"/>
    <property type="match status" value="1"/>
</dbReference>
<reference evidence="1 2" key="2">
    <citation type="journal article" date="2010" name="Stand. Genomic Sci.">
        <title>Complete genome sequence of Sebaldella termitidis type strain (NCTC 11300).</title>
        <authorList>
            <person name="Harmon-Smith M."/>
            <person name="Celia L."/>
            <person name="Chertkov O."/>
            <person name="Lapidus A."/>
            <person name="Copeland A."/>
            <person name="Glavina Del Rio T."/>
            <person name="Nolan M."/>
            <person name="Lucas S."/>
            <person name="Tice H."/>
            <person name="Cheng J.F."/>
            <person name="Han C."/>
            <person name="Detter J.C."/>
            <person name="Bruce D."/>
            <person name="Goodwin L."/>
            <person name="Pitluck S."/>
            <person name="Pati A."/>
            <person name="Liolios K."/>
            <person name="Ivanova N."/>
            <person name="Mavromatis K."/>
            <person name="Mikhailova N."/>
            <person name="Chen A."/>
            <person name="Palaniappan K."/>
            <person name="Land M."/>
            <person name="Hauser L."/>
            <person name="Chang Y.J."/>
            <person name="Jeffries C.D."/>
            <person name="Brettin T."/>
            <person name="Goker M."/>
            <person name="Beck B."/>
            <person name="Bristow J."/>
            <person name="Eisen J.A."/>
            <person name="Markowitz V."/>
            <person name="Hugenholtz P."/>
            <person name="Kyrpides N.C."/>
            <person name="Klenk H.P."/>
            <person name="Chen F."/>
        </authorList>
    </citation>
    <scope>NUCLEOTIDE SEQUENCE [LARGE SCALE GENOMIC DNA]</scope>
    <source>
        <strain evidence="2">ATCC 33386 / NCTC 11300</strain>
    </source>
</reference>
<dbReference type="InterPro" id="IPR041242">
    <property type="entry name" value="HNHc_6"/>
</dbReference>
<reference evidence="2" key="1">
    <citation type="submission" date="2009-09" db="EMBL/GenBank/DDBJ databases">
        <title>The complete chromosome of Sebaldella termitidis ATCC 33386.</title>
        <authorList>
            <consortium name="US DOE Joint Genome Institute (JGI-PGF)"/>
            <person name="Lucas S."/>
            <person name="Copeland A."/>
            <person name="Lapidus A."/>
            <person name="Glavina del Rio T."/>
            <person name="Dalin E."/>
            <person name="Tice H."/>
            <person name="Bruce D."/>
            <person name="Goodwin L."/>
            <person name="Pitluck S."/>
            <person name="Kyrpides N."/>
            <person name="Mavromatis K."/>
            <person name="Ivanova N."/>
            <person name="Mikhailova N."/>
            <person name="Sims D."/>
            <person name="Meincke L."/>
            <person name="Brettin T."/>
            <person name="Detter J.C."/>
            <person name="Han C."/>
            <person name="Larimer F."/>
            <person name="Land M."/>
            <person name="Hauser L."/>
            <person name="Markowitz V."/>
            <person name="Cheng J.F."/>
            <person name="Hugenholtz P."/>
            <person name="Woyke T."/>
            <person name="Wu D."/>
            <person name="Eisen J.A."/>
        </authorList>
    </citation>
    <scope>NUCLEOTIDE SEQUENCE [LARGE SCALE GENOMIC DNA]</scope>
    <source>
        <strain evidence="2">ATCC 33386 / NCTC 11300</strain>
    </source>
</reference>
<organism evidence="1 2">
    <name type="scientific">Sebaldella termitidis (strain ATCC 33386 / NCTC 11300)</name>
    <dbReference type="NCBI Taxonomy" id="526218"/>
    <lineage>
        <taxon>Bacteria</taxon>
        <taxon>Fusobacteriati</taxon>
        <taxon>Fusobacteriota</taxon>
        <taxon>Fusobacteriia</taxon>
        <taxon>Fusobacteriales</taxon>
        <taxon>Leptotrichiaceae</taxon>
        <taxon>Sebaldella</taxon>
    </lineage>
</organism>
<evidence type="ECO:0000313" key="1">
    <source>
        <dbReference type="EMBL" id="ACZ07711.1"/>
    </source>
</evidence>
<dbReference type="EMBL" id="CP001739">
    <property type="protein sequence ID" value="ACZ07711.1"/>
    <property type="molecule type" value="Genomic_DNA"/>
</dbReference>
<accession>D1AR23</accession>
<dbReference type="KEGG" id="str:Sterm_0839"/>
<dbReference type="RefSeq" id="WP_012860307.1">
    <property type="nucleotide sequence ID" value="NC_013517.1"/>
</dbReference>